<reference evidence="3 4" key="1">
    <citation type="submission" date="2018-06" db="EMBL/GenBank/DDBJ databases">
        <title>Chryseolinea flavus sp. nov., a member of the phylum Bacteroidetes isolated from soil.</title>
        <authorList>
            <person name="Li Y."/>
            <person name="Wang J."/>
        </authorList>
    </citation>
    <scope>NUCLEOTIDE SEQUENCE [LARGE SCALE GENOMIC DNA]</scope>
    <source>
        <strain evidence="3 4">SDU1-6</strain>
    </source>
</reference>
<dbReference type="Pfam" id="PF13439">
    <property type="entry name" value="Glyco_transf_4"/>
    <property type="match status" value="1"/>
</dbReference>
<dbReference type="PANTHER" id="PTHR45947:SF3">
    <property type="entry name" value="SULFOQUINOVOSYL TRANSFERASE SQD2"/>
    <property type="match status" value="1"/>
</dbReference>
<dbReference type="InterPro" id="IPR050194">
    <property type="entry name" value="Glycosyltransferase_grp1"/>
</dbReference>
<dbReference type="Gene3D" id="3.40.50.2000">
    <property type="entry name" value="Glycogen Phosphorylase B"/>
    <property type="match status" value="2"/>
</dbReference>
<dbReference type="Pfam" id="PF00534">
    <property type="entry name" value="Glycos_transf_1"/>
    <property type="match status" value="1"/>
</dbReference>
<accession>A0A364Y690</accession>
<comment type="caution">
    <text evidence="3">The sequence shown here is derived from an EMBL/GenBank/DDBJ whole genome shotgun (WGS) entry which is preliminary data.</text>
</comment>
<dbReference type="EMBL" id="QMFY01000003">
    <property type="protein sequence ID" value="RAW01618.1"/>
    <property type="molecule type" value="Genomic_DNA"/>
</dbReference>
<organism evidence="3 4">
    <name type="scientific">Pseudochryseolinea flava</name>
    <dbReference type="NCBI Taxonomy" id="2059302"/>
    <lineage>
        <taxon>Bacteria</taxon>
        <taxon>Pseudomonadati</taxon>
        <taxon>Bacteroidota</taxon>
        <taxon>Cytophagia</taxon>
        <taxon>Cytophagales</taxon>
        <taxon>Fulvivirgaceae</taxon>
        <taxon>Pseudochryseolinea</taxon>
    </lineage>
</organism>
<keyword evidence="4" id="KW-1185">Reference proteome</keyword>
<dbReference type="InterPro" id="IPR028098">
    <property type="entry name" value="Glyco_trans_4-like_N"/>
</dbReference>
<dbReference type="Proteomes" id="UP000251889">
    <property type="component" value="Unassembled WGS sequence"/>
</dbReference>
<evidence type="ECO:0000259" key="2">
    <source>
        <dbReference type="Pfam" id="PF13439"/>
    </source>
</evidence>
<dbReference type="GO" id="GO:0016758">
    <property type="term" value="F:hexosyltransferase activity"/>
    <property type="evidence" value="ECO:0007669"/>
    <property type="project" value="TreeGrafter"/>
</dbReference>
<dbReference type="PANTHER" id="PTHR45947">
    <property type="entry name" value="SULFOQUINOVOSYL TRANSFERASE SQD2"/>
    <property type="match status" value="1"/>
</dbReference>
<dbReference type="CDD" id="cd03794">
    <property type="entry name" value="GT4_WbuB-like"/>
    <property type="match status" value="1"/>
</dbReference>
<dbReference type="SUPFAM" id="SSF53756">
    <property type="entry name" value="UDP-Glycosyltransferase/glycogen phosphorylase"/>
    <property type="match status" value="1"/>
</dbReference>
<evidence type="ECO:0008006" key="5">
    <source>
        <dbReference type="Google" id="ProtNLM"/>
    </source>
</evidence>
<evidence type="ECO:0000259" key="1">
    <source>
        <dbReference type="Pfam" id="PF00534"/>
    </source>
</evidence>
<feature type="domain" description="Glycosyltransferase subfamily 4-like N-terminal" evidence="2">
    <location>
        <begin position="22"/>
        <end position="196"/>
    </location>
</feature>
<dbReference type="RefSeq" id="WP_112746358.1">
    <property type="nucleotide sequence ID" value="NZ_QMFY01000003.1"/>
</dbReference>
<name>A0A364Y690_9BACT</name>
<dbReference type="AlphaFoldDB" id="A0A364Y690"/>
<dbReference type="InterPro" id="IPR001296">
    <property type="entry name" value="Glyco_trans_1"/>
</dbReference>
<feature type="domain" description="Glycosyl transferase family 1" evidence="1">
    <location>
        <begin position="206"/>
        <end position="377"/>
    </location>
</feature>
<gene>
    <name evidence="3" type="ORF">DQQ10_08150</name>
</gene>
<proteinExistence type="predicted"/>
<evidence type="ECO:0000313" key="3">
    <source>
        <dbReference type="EMBL" id="RAW01618.1"/>
    </source>
</evidence>
<sequence length="404" mass="45817">MTIGMLLNAPYPSDLRVKKETDALLRAGFTIHLLCLRRADEKYEESFEGIQITRIDAGTNDIHLAFWDVILSMTFVHPRFKKAIPNWVKNNNIQILHVHDLPLAGTALKLRDTLKIPVVCDFHENYPDALRTWFAWKKNPLSRLKNALFMNADRWTKFERQATLQADHVIAVVDEMKQRLIKQYNADAQRITIVSNTEEMSFVKQQEDPTIYQAYAGKFIMVYSGNIGPHRGVDTGISAMAYLKDIPEIIFVIIGSGSKAVMAHLKSLTEKLNVQHSVHFLGRQPFQKFYSFMKFADVNTIPHKSNGHTDNTIPHKLFQTMMVGKPVLVSSSAPLNRVVSAAKSGVVFKADDAEDMAAKIKELYRDPKLRETLGNNGVNATLKGTLNWEHEQISLISLYKKLLA</sequence>
<dbReference type="OrthoDB" id="1450439at2"/>
<evidence type="ECO:0000313" key="4">
    <source>
        <dbReference type="Proteomes" id="UP000251889"/>
    </source>
</evidence>
<protein>
    <recommendedName>
        <fullName evidence="5">Glycosyltransferase WbuB</fullName>
    </recommendedName>
</protein>